<dbReference type="InterPro" id="IPR023214">
    <property type="entry name" value="HAD_sf"/>
</dbReference>
<evidence type="ECO:0008006" key="3">
    <source>
        <dbReference type="Google" id="ProtNLM"/>
    </source>
</evidence>
<dbReference type="PANTHER" id="PTHR10000:SF8">
    <property type="entry name" value="HAD SUPERFAMILY HYDROLASE-LIKE, TYPE 3"/>
    <property type="match status" value="1"/>
</dbReference>
<dbReference type="SFLD" id="SFLDS00003">
    <property type="entry name" value="Haloacid_Dehalogenase"/>
    <property type="match status" value="1"/>
</dbReference>
<dbReference type="NCBIfam" id="TIGR01484">
    <property type="entry name" value="HAD-SF-IIB"/>
    <property type="match status" value="3"/>
</dbReference>
<dbReference type="GO" id="GO:0005829">
    <property type="term" value="C:cytosol"/>
    <property type="evidence" value="ECO:0007669"/>
    <property type="project" value="TreeGrafter"/>
</dbReference>
<dbReference type="SUPFAM" id="SSF56784">
    <property type="entry name" value="HAD-like"/>
    <property type="match status" value="3"/>
</dbReference>
<dbReference type="OrthoDB" id="365801at2759"/>
<evidence type="ECO:0000313" key="2">
    <source>
        <dbReference type="Proteomes" id="UP000244803"/>
    </source>
</evidence>
<reference evidence="1" key="1">
    <citation type="submission" date="2022-07" db="EMBL/GenBank/DDBJ databases">
        <title>Evaluation of T. orientalis genome assembly methods using nanopore sequencing and analysis of variation between genomes.</title>
        <authorList>
            <person name="Yam J."/>
            <person name="Micallef M.L."/>
            <person name="Liu M."/>
            <person name="Djordjevic S.P."/>
            <person name="Bogema D.R."/>
            <person name="Jenkins C."/>
        </authorList>
    </citation>
    <scope>NUCLEOTIDE SEQUENCE</scope>
    <source>
        <strain evidence="1">Fish Creek</strain>
    </source>
</reference>
<sequence>MDLKTHGIANFKKPTTTPKYFGIDVDKTFYTQNHDIFKRNVDAFKLLKTKNITPFFCTGKGFDSNKKVITTDFVNQTGYNGYPGVYNNGALVYDPDGNIIKMEKLSVELLDKFKDYATTNCINDKTIYYTDEKPYRLDELTQETKAYYGQFNLGDIEKITYDELKQKNVLSTSTYGHELYDFPLINDVDYIKFVQPAANELIQKGISKKTGIETLLKHLNSNGNECVYIGDSANDNQAMEYCYVSFAVGNAEQDTKKKAKWALDLNYDQGAFEKAVKLLVEDQTVFRKNINAFKLLKDKNITPFFCTGRGYQSNKKVLTTYFQSTTGYNGYPGVYNNGAVVYDENGNSIKIEKFSVDILDRFNDYASTNSINDRTIYFTEDKMYRVQDLTNDTLDYLKQFNLENTEQISYDDLKLKNVVSINSYGHELDNFESINDVHYVKFRQPGGNILSPKAVNKKTGIEALLNHFNSSGNECVYIGDSVNDHEAMEYCYMSFAVGNADEDTKKKATWVLDLNFDQAAFEKAVKLLVDDQDTPPKYFGIDVDGTFYVEDENVYNKNIDAFKLLKDKNIKPFLCTGRGYQSNKKVLTTYFQSTTGYNGYPGVYNNGAVVYDENGNSIKIEKFTESFVTSFKDYATTNNINDRVIYYTDQKIHCLDTLTNDAVTYFNSLRYDDIELITFDELKQKNVLTIGCHNRNLDDFPSINEVYYVKFGQGEYFQLGPKGVNKKVGLETLLNYYQSNANECAFIGDSPNDHEAMEYCYVSFAVGNADDETKKKATWVLDLNFDQAAFEKAVKLLVDDQE</sequence>
<dbReference type="Gene3D" id="3.40.50.1000">
    <property type="entry name" value="HAD superfamily/HAD-like"/>
    <property type="match status" value="3"/>
</dbReference>
<dbReference type="SFLD" id="SFLDG01144">
    <property type="entry name" value="C2.B.4:_PGP_Like"/>
    <property type="match status" value="1"/>
</dbReference>
<proteinExistence type="predicted"/>
<evidence type="ECO:0000313" key="1">
    <source>
        <dbReference type="EMBL" id="UKJ88419.2"/>
    </source>
</evidence>
<dbReference type="GO" id="GO:0016791">
    <property type="term" value="F:phosphatase activity"/>
    <property type="evidence" value="ECO:0007669"/>
    <property type="project" value="TreeGrafter"/>
</dbReference>
<name>A0A976M4R5_THEOR</name>
<dbReference type="InterPro" id="IPR006379">
    <property type="entry name" value="HAD-SF_hydro_IIB"/>
</dbReference>
<dbReference type="EMBL" id="CP056065">
    <property type="protein sequence ID" value="UKJ88419.2"/>
    <property type="molecule type" value="Genomic_DNA"/>
</dbReference>
<dbReference type="InterPro" id="IPR036412">
    <property type="entry name" value="HAD-like_sf"/>
</dbReference>
<dbReference type="Pfam" id="PF08282">
    <property type="entry name" value="Hydrolase_3"/>
    <property type="match status" value="3"/>
</dbReference>
<organism evidence="1 2">
    <name type="scientific">Theileria orientalis</name>
    <dbReference type="NCBI Taxonomy" id="68886"/>
    <lineage>
        <taxon>Eukaryota</taxon>
        <taxon>Sar</taxon>
        <taxon>Alveolata</taxon>
        <taxon>Apicomplexa</taxon>
        <taxon>Aconoidasida</taxon>
        <taxon>Piroplasmida</taxon>
        <taxon>Theileriidae</taxon>
        <taxon>Theileria</taxon>
    </lineage>
</organism>
<dbReference type="PANTHER" id="PTHR10000">
    <property type="entry name" value="PHOSPHOSERINE PHOSPHATASE"/>
    <property type="match status" value="1"/>
</dbReference>
<gene>
    <name evidence="1" type="ORF">MACJ_000863</name>
</gene>
<dbReference type="Proteomes" id="UP000244803">
    <property type="component" value="Chromosome 1"/>
</dbReference>
<dbReference type="Gene3D" id="3.30.1240.10">
    <property type="match status" value="3"/>
</dbReference>
<protein>
    <recommendedName>
        <fullName evidence="3">Hydrolase</fullName>
    </recommendedName>
</protein>
<dbReference type="GO" id="GO:0000287">
    <property type="term" value="F:magnesium ion binding"/>
    <property type="evidence" value="ECO:0007669"/>
    <property type="project" value="TreeGrafter"/>
</dbReference>
<dbReference type="AlphaFoldDB" id="A0A976M4R5"/>
<dbReference type="SFLD" id="SFLDG01140">
    <property type="entry name" value="C2.B:_Phosphomannomutase_and_P"/>
    <property type="match status" value="1"/>
</dbReference>
<accession>A0A976M4R5</accession>